<reference evidence="2 3" key="1">
    <citation type="journal article" date="2006" name="Int. J. Syst. Evol. Microbiol.">
        <title>Dyella yeojuensis sp. nov., isolated from greenhouse soil in Korea.</title>
        <authorList>
            <person name="Kim B.Y."/>
            <person name="Weon H.Y."/>
            <person name="Lee K.H."/>
            <person name="Seok S.J."/>
            <person name="Kwon S.W."/>
            <person name="Go S.J."/>
            <person name="Stackebrandt E."/>
        </authorList>
    </citation>
    <scope>NUCLEOTIDE SEQUENCE [LARGE SCALE GENOMIC DNA]</scope>
    <source>
        <strain evidence="2 3">DSM 17673</strain>
    </source>
</reference>
<feature type="signal peptide" evidence="1">
    <location>
        <begin position="1"/>
        <end position="26"/>
    </location>
</feature>
<gene>
    <name evidence="2" type="ORF">HBF32_16830</name>
</gene>
<feature type="chain" id="PRO_5031475023" evidence="1">
    <location>
        <begin position="27"/>
        <end position="183"/>
    </location>
</feature>
<evidence type="ECO:0000313" key="3">
    <source>
        <dbReference type="Proteomes" id="UP000518878"/>
    </source>
</evidence>
<keyword evidence="1" id="KW-0732">Signal</keyword>
<dbReference type="Pfam" id="PF11218">
    <property type="entry name" value="DUF3011"/>
    <property type="match status" value="1"/>
</dbReference>
<dbReference type="InterPro" id="IPR021381">
    <property type="entry name" value="DUF3011"/>
</dbReference>
<dbReference type="AlphaFoldDB" id="A0A7X5QXG2"/>
<dbReference type="Proteomes" id="UP000518878">
    <property type="component" value="Unassembled WGS sequence"/>
</dbReference>
<name>A0A7X5QXG2_9GAMM</name>
<evidence type="ECO:0000313" key="2">
    <source>
        <dbReference type="EMBL" id="NID17144.1"/>
    </source>
</evidence>
<protein>
    <submittedName>
        <fullName evidence="2">DUF3011 domain-containing protein</fullName>
    </submittedName>
</protein>
<dbReference type="EMBL" id="JAAQTL010000002">
    <property type="protein sequence ID" value="NID17144.1"/>
    <property type="molecule type" value="Genomic_DNA"/>
</dbReference>
<proteinExistence type="predicted"/>
<sequence length="183" mass="20127">MKSILALAATIAVGAAAFVAPHVAQAQRGGDTVNCYSDNGRRSYCRVPWRDARLIRQDSRTACIRGRTWDIDRGGLWVDDGCRGIFQEARGWGGGGRPGWDDHRPGWDDHRPGWGGGPGGDGRIVSCDSNDNKRVFCRWPIGRGARLVEQTSQAICREGYSYGFTRDGIWADRGCRGKFAIGR</sequence>
<evidence type="ECO:0000256" key="1">
    <source>
        <dbReference type="SAM" id="SignalP"/>
    </source>
</evidence>
<dbReference type="RefSeq" id="WP_166700937.1">
    <property type="nucleotide sequence ID" value="NZ_JAAQTL010000002.1"/>
</dbReference>
<keyword evidence="3" id="KW-1185">Reference proteome</keyword>
<accession>A0A7X5QXG2</accession>
<organism evidence="2 3">
    <name type="scientific">Luteibacter yeojuensis</name>
    <dbReference type="NCBI Taxonomy" id="345309"/>
    <lineage>
        <taxon>Bacteria</taxon>
        <taxon>Pseudomonadati</taxon>
        <taxon>Pseudomonadota</taxon>
        <taxon>Gammaproteobacteria</taxon>
        <taxon>Lysobacterales</taxon>
        <taxon>Rhodanobacteraceae</taxon>
        <taxon>Luteibacter</taxon>
    </lineage>
</organism>
<comment type="caution">
    <text evidence="2">The sequence shown here is derived from an EMBL/GenBank/DDBJ whole genome shotgun (WGS) entry which is preliminary data.</text>
</comment>